<dbReference type="SUPFAM" id="SSF100920">
    <property type="entry name" value="Heat shock protein 70kD (HSP70), peptide-binding domain"/>
    <property type="match status" value="1"/>
</dbReference>
<comment type="similarity">
    <text evidence="1 5">Belongs to the heat shock protein 70 family.</text>
</comment>
<accession>A0AAU9CZE4</accession>
<proteinExistence type="inferred from homology"/>
<dbReference type="AlphaFoldDB" id="A0AAU9CZE4"/>
<dbReference type="PANTHER" id="PTHR19375">
    <property type="entry name" value="HEAT SHOCK PROTEIN 70KDA"/>
    <property type="match status" value="1"/>
</dbReference>
<dbReference type="InterPro" id="IPR029047">
    <property type="entry name" value="HSP70_peptide-bd_sf"/>
</dbReference>
<dbReference type="KEGG" id="meiy:MIN45_P0426"/>
<keyword evidence="2 5" id="KW-0547">Nucleotide-binding</keyword>
<dbReference type="Gene3D" id="3.90.640.10">
    <property type="entry name" value="Actin, Chain A, domain 4"/>
    <property type="match status" value="1"/>
</dbReference>
<gene>
    <name evidence="6" type="ORF">MIN45_P0426</name>
</gene>
<dbReference type="Gene3D" id="3.30.420.40">
    <property type="match status" value="2"/>
</dbReference>
<dbReference type="PROSITE" id="PS00329">
    <property type="entry name" value="HSP70_2"/>
    <property type="match status" value="1"/>
</dbReference>
<dbReference type="FunFam" id="3.30.420.40:FF:000071">
    <property type="entry name" value="Molecular chaperone DnaK"/>
    <property type="match status" value="1"/>
</dbReference>
<organism evidence="6 7">
    <name type="scientific">Methylomarinovum tepidoasis</name>
    <dbReference type="NCBI Taxonomy" id="2840183"/>
    <lineage>
        <taxon>Bacteria</taxon>
        <taxon>Pseudomonadati</taxon>
        <taxon>Pseudomonadota</taxon>
        <taxon>Gammaproteobacteria</taxon>
        <taxon>Methylococcales</taxon>
        <taxon>Methylothermaceae</taxon>
        <taxon>Methylomarinovum</taxon>
    </lineage>
</organism>
<sequence>MTDIIGIDLGTTNSEVAVLENGRPRVLTDAAGKALLPSVVGIDDQGRLLVGEPALNQHPLYPERTVKSVKRHMGSDARFHLGGQDYTPQEIAAILLRTLKQRAEDYLGRPVTRAVVTVPAYFNDAQRQATREAGEIAGLTVERLLNEPTAAALVYESDLDRARQVLVYDLGGGTFDVSIVRIQHGVVEVIASHGDNRLGGDDFDRELLELLAERIQQESGVDVRQDRRIMARLLRAAVTAKHALSERPFAEIREEFLFERDGAPWHLHTEVARDEYEALIAPYLDRTLDAVHTALKSAGLGSGDIEEVLLVGGATRTPLVTERLETVLGQTPKAAVDPDLCVAMGAAVQAGMLAGEQVASVLVDVTPYTFGTGALGELDGRPHSNVFVPLIRKHTPLPASKSEVFYTVRDGQTRVDVRVYQGENPEADNNTLVGEFSVEGLRGVADDPVVLRFDLDTDGILQVTATEKATGLEKSVRIERAVPQLDRQALDGARQRVAGLLGETAPPPRAQTLLARAERLLPQVEGEDREDLQAFSQALREALATGDGQAVSRAEEVLEDLLYYLES</sequence>
<evidence type="ECO:0000256" key="1">
    <source>
        <dbReference type="ARBA" id="ARBA00007381"/>
    </source>
</evidence>
<keyword evidence="3 5" id="KW-0067">ATP-binding</keyword>
<evidence type="ECO:0000256" key="4">
    <source>
        <dbReference type="ARBA" id="ARBA00023186"/>
    </source>
</evidence>
<evidence type="ECO:0000256" key="3">
    <source>
        <dbReference type="ARBA" id="ARBA00022840"/>
    </source>
</evidence>
<evidence type="ECO:0000256" key="2">
    <source>
        <dbReference type="ARBA" id="ARBA00022741"/>
    </source>
</evidence>
<protein>
    <submittedName>
        <fullName evidence="6">Molecular chaperone DnaK</fullName>
    </submittedName>
</protein>
<dbReference type="Proteomes" id="UP001321450">
    <property type="component" value="Chromosome"/>
</dbReference>
<dbReference type="Pfam" id="PF00012">
    <property type="entry name" value="HSP70"/>
    <property type="match status" value="2"/>
</dbReference>
<dbReference type="InterPro" id="IPR043129">
    <property type="entry name" value="ATPase_NBD"/>
</dbReference>
<dbReference type="InterPro" id="IPR018181">
    <property type="entry name" value="Heat_shock_70_CS"/>
</dbReference>
<keyword evidence="7" id="KW-1185">Reference proteome</keyword>
<evidence type="ECO:0000256" key="5">
    <source>
        <dbReference type="RuleBase" id="RU003322"/>
    </source>
</evidence>
<dbReference type="FunFam" id="3.90.640.10:FF:000003">
    <property type="entry name" value="Molecular chaperone DnaK"/>
    <property type="match status" value="1"/>
</dbReference>
<dbReference type="RefSeq" id="WP_286293105.1">
    <property type="nucleotide sequence ID" value="NZ_AP024718.1"/>
</dbReference>
<dbReference type="InterPro" id="IPR013126">
    <property type="entry name" value="Hsp_70_fam"/>
</dbReference>
<dbReference type="GO" id="GO:0140662">
    <property type="term" value="F:ATP-dependent protein folding chaperone"/>
    <property type="evidence" value="ECO:0007669"/>
    <property type="project" value="InterPro"/>
</dbReference>
<dbReference type="Gene3D" id="2.60.34.10">
    <property type="entry name" value="Substrate Binding Domain Of DNAk, Chain A, domain 1"/>
    <property type="match status" value="1"/>
</dbReference>
<evidence type="ECO:0000313" key="7">
    <source>
        <dbReference type="Proteomes" id="UP001321450"/>
    </source>
</evidence>
<dbReference type="PROSITE" id="PS00297">
    <property type="entry name" value="HSP70_1"/>
    <property type="match status" value="1"/>
</dbReference>
<reference evidence="7" key="1">
    <citation type="journal article" date="2024" name="Int. J. Syst. Evol. Microbiol.">
        <title>Methylomarinovum tepidoasis sp. nov., a moderately thermophilic methanotroph of the family Methylothermaceae isolated from a deep-sea hydrothermal field.</title>
        <authorList>
            <person name="Hirayama H."/>
            <person name="Takaki Y."/>
            <person name="Abe M."/>
            <person name="Miyazaki M."/>
            <person name="Uematsu K."/>
            <person name="Matsui Y."/>
            <person name="Takai K."/>
        </authorList>
    </citation>
    <scope>NUCLEOTIDE SEQUENCE [LARGE SCALE GENOMIC DNA]</scope>
    <source>
        <strain evidence="7">IN45</strain>
    </source>
</reference>
<dbReference type="GO" id="GO:0005524">
    <property type="term" value="F:ATP binding"/>
    <property type="evidence" value="ECO:0007669"/>
    <property type="project" value="UniProtKB-KW"/>
</dbReference>
<dbReference type="PRINTS" id="PR00301">
    <property type="entry name" value="HEATSHOCK70"/>
</dbReference>
<name>A0AAU9CZE4_9GAMM</name>
<evidence type="ECO:0000313" key="6">
    <source>
        <dbReference type="EMBL" id="BCX88059.1"/>
    </source>
</evidence>
<dbReference type="SUPFAM" id="SSF53067">
    <property type="entry name" value="Actin-like ATPase domain"/>
    <property type="match status" value="2"/>
</dbReference>
<dbReference type="EMBL" id="AP024718">
    <property type="protein sequence ID" value="BCX88059.1"/>
    <property type="molecule type" value="Genomic_DNA"/>
</dbReference>
<keyword evidence="4" id="KW-0143">Chaperone</keyword>